<evidence type="ECO:0000256" key="3">
    <source>
        <dbReference type="PROSITE-ProRule" id="PRU10038"/>
    </source>
</evidence>
<sequence>MYIMWKQYLTEAVLKTTIRAPSRFSLPPATLRVALNQMCRVFPLNKEVSIRPIRLAGIRAEEIKPQSSSTQLIFHIHGGAFFLGSLNTHRALMTELAARTQMQVLHVDYPLAPEAGFPDALDALYDIYQTLLDQGVLPKDIILSGDSCGANLALALALRLKDDPEQLPSGLILMSPFLDLTLSSESLRLNKKHDALLCIEALEAGIDYYLGDSMPKDDPRVSPIFDNLRGLPPTMIQVGSKEILLDDAKRFRDKAKEADVKVEFKLYTGMWHNFQMFSAWFDEAKQAISDLAVFAHQLDRD</sequence>
<comment type="similarity">
    <text evidence="1">Belongs to the 'GDXG' lipolytic enzyme family.</text>
</comment>
<dbReference type="GO" id="GO:0004771">
    <property type="term" value="F:sterol ester esterase activity"/>
    <property type="evidence" value="ECO:0007669"/>
    <property type="project" value="TreeGrafter"/>
</dbReference>
<evidence type="ECO:0000313" key="6">
    <source>
        <dbReference type="Proteomes" id="UP000000430"/>
    </source>
</evidence>
<evidence type="ECO:0000256" key="1">
    <source>
        <dbReference type="ARBA" id="ARBA00010515"/>
    </source>
</evidence>
<feature type="domain" description="Alpha/beta hydrolase fold-3" evidence="4">
    <location>
        <begin position="73"/>
        <end position="275"/>
    </location>
</feature>
<dbReference type="InterPro" id="IPR002168">
    <property type="entry name" value="Lipase_GDXG_HIS_AS"/>
</dbReference>
<organism evidence="5 6">
    <name type="scientific">Acinetobacter baylyi (strain ATCC 33305 / BD413 / ADP1)</name>
    <dbReference type="NCBI Taxonomy" id="62977"/>
    <lineage>
        <taxon>Bacteria</taxon>
        <taxon>Pseudomonadati</taxon>
        <taxon>Pseudomonadota</taxon>
        <taxon>Gammaproteobacteria</taxon>
        <taxon>Moraxellales</taxon>
        <taxon>Moraxellaceae</taxon>
        <taxon>Acinetobacter</taxon>
    </lineage>
</organism>
<dbReference type="PROSITE" id="PS01174">
    <property type="entry name" value="LIPASE_GDXG_SER"/>
    <property type="match status" value="1"/>
</dbReference>
<gene>
    <name evidence="5" type="primary">est</name>
    <name evidence="5" type="ordered locus">ACIAD3530</name>
</gene>
<accession>Q6F6Z2</accession>
<name>Q6F6Z2_ACIAD</name>
<reference evidence="5 6" key="1">
    <citation type="journal article" date="2004" name="Nucleic Acids Res.">
        <title>Unique features revealed by the genome sequence of Acinetobacter sp. ADP1, a versatile and naturally transformation competent bacterium.</title>
        <authorList>
            <person name="Barbe V."/>
            <person name="Vallenet D."/>
            <person name="Fonknechten N."/>
            <person name="Kreimeyer A."/>
            <person name="Oztas S."/>
            <person name="Labarre L."/>
            <person name="Cruveiller S."/>
            <person name="Robert C."/>
            <person name="Duprat S."/>
            <person name="Wincker P."/>
            <person name="Ornston L.N."/>
            <person name="Weissenbach J."/>
            <person name="Marliere P."/>
            <person name="Cohen G.N."/>
            <person name="Medigue C."/>
        </authorList>
    </citation>
    <scope>NUCLEOTIDE SEQUENCE [LARGE SCALE GENOMIC DNA]</scope>
    <source>
        <strain evidence="6">ATCC 33305 / BD413 / ADP1</strain>
    </source>
</reference>
<dbReference type="AlphaFoldDB" id="Q6F6Z2"/>
<dbReference type="GO" id="GO:0005829">
    <property type="term" value="C:cytosol"/>
    <property type="evidence" value="ECO:0007669"/>
    <property type="project" value="TreeGrafter"/>
</dbReference>
<dbReference type="eggNOG" id="COG0657">
    <property type="taxonomic scope" value="Bacteria"/>
</dbReference>
<dbReference type="Proteomes" id="UP000000430">
    <property type="component" value="Chromosome"/>
</dbReference>
<dbReference type="PANTHER" id="PTHR23025:SF3">
    <property type="entry name" value="HORMONE-SENSITIVE LIPASE"/>
    <property type="match status" value="1"/>
</dbReference>
<feature type="active site" evidence="3">
    <location>
        <position position="147"/>
    </location>
</feature>
<dbReference type="GO" id="GO:0019433">
    <property type="term" value="P:triglyceride catabolic process"/>
    <property type="evidence" value="ECO:0007669"/>
    <property type="project" value="TreeGrafter"/>
</dbReference>
<dbReference type="PANTHER" id="PTHR23025">
    <property type="entry name" value="TRIACYLGLYCEROL LIPASE"/>
    <property type="match status" value="1"/>
</dbReference>
<keyword evidence="2 5" id="KW-0378">Hydrolase</keyword>
<dbReference type="STRING" id="202950.GCA_001485005_01683"/>
<dbReference type="ESTHER" id="aciad-q6f6z2">
    <property type="family name" value="Hormone-sensitive_lipase_like"/>
</dbReference>
<dbReference type="Pfam" id="PF07859">
    <property type="entry name" value="Abhydrolase_3"/>
    <property type="match status" value="1"/>
</dbReference>
<evidence type="ECO:0000259" key="4">
    <source>
        <dbReference type="Pfam" id="PF07859"/>
    </source>
</evidence>
<dbReference type="EMBL" id="CR543861">
    <property type="protein sequence ID" value="CAG70173.1"/>
    <property type="molecule type" value="Genomic_DNA"/>
</dbReference>
<dbReference type="InterPro" id="IPR029058">
    <property type="entry name" value="AB_hydrolase_fold"/>
</dbReference>
<dbReference type="EC" id="3.1.1.-" evidence="5"/>
<dbReference type="GO" id="GO:0004806">
    <property type="term" value="F:triacylglycerol lipase activity"/>
    <property type="evidence" value="ECO:0007669"/>
    <property type="project" value="TreeGrafter"/>
</dbReference>
<evidence type="ECO:0000256" key="2">
    <source>
        <dbReference type="ARBA" id="ARBA00022801"/>
    </source>
</evidence>
<dbReference type="KEGG" id="aci:ACIAD3530"/>
<dbReference type="SUPFAM" id="SSF53474">
    <property type="entry name" value="alpha/beta-Hydrolases"/>
    <property type="match status" value="1"/>
</dbReference>
<dbReference type="InterPro" id="IPR013094">
    <property type="entry name" value="AB_hydrolase_3"/>
</dbReference>
<dbReference type="PROSITE" id="PS01173">
    <property type="entry name" value="LIPASE_GDXG_HIS"/>
    <property type="match status" value="1"/>
</dbReference>
<dbReference type="Gene3D" id="3.40.50.1820">
    <property type="entry name" value="alpha/beta hydrolase"/>
    <property type="match status" value="1"/>
</dbReference>
<dbReference type="InterPro" id="IPR033140">
    <property type="entry name" value="Lipase_GDXG_put_SER_AS"/>
</dbReference>
<protein>
    <submittedName>
        <fullName evidence="5">Esterase</fullName>
        <ecNumber evidence="5">3.1.1.-</ecNumber>
    </submittedName>
</protein>
<dbReference type="HOGENOM" id="CLU_012494_13_1_6"/>
<evidence type="ECO:0000313" key="5">
    <source>
        <dbReference type="EMBL" id="CAG70173.1"/>
    </source>
</evidence>
<proteinExistence type="inferred from homology"/>